<keyword evidence="2" id="KW-1185">Reference proteome</keyword>
<protein>
    <submittedName>
        <fullName evidence="1">Uncharacterized protein</fullName>
    </submittedName>
</protein>
<dbReference type="Proteomes" id="UP001148662">
    <property type="component" value="Unassembled WGS sequence"/>
</dbReference>
<evidence type="ECO:0000313" key="2">
    <source>
        <dbReference type="Proteomes" id="UP001148662"/>
    </source>
</evidence>
<organism evidence="1 2">
    <name type="scientific">Phlebia brevispora</name>
    <dbReference type="NCBI Taxonomy" id="194682"/>
    <lineage>
        <taxon>Eukaryota</taxon>
        <taxon>Fungi</taxon>
        <taxon>Dikarya</taxon>
        <taxon>Basidiomycota</taxon>
        <taxon>Agaricomycotina</taxon>
        <taxon>Agaricomycetes</taxon>
        <taxon>Polyporales</taxon>
        <taxon>Meruliaceae</taxon>
        <taxon>Phlebia</taxon>
    </lineage>
</organism>
<comment type="caution">
    <text evidence="1">The sequence shown here is derived from an EMBL/GenBank/DDBJ whole genome shotgun (WGS) entry which is preliminary data.</text>
</comment>
<dbReference type="EMBL" id="JANHOG010001901">
    <property type="protein sequence ID" value="KAJ3530090.1"/>
    <property type="molecule type" value="Genomic_DNA"/>
</dbReference>
<gene>
    <name evidence="1" type="ORF">NM688_g7760</name>
</gene>
<reference evidence="1" key="1">
    <citation type="submission" date="2022-07" db="EMBL/GenBank/DDBJ databases">
        <title>Genome Sequence of Phlebia brevispora.</title>
        <authorList>
            <person name="Buettner E."/>
        </authorList>
    </citation>
    <scope>NUCLEOTIDE SEQUENCE</scope>
    <source>
        <strain evidence="1">MPL23</strain>
    </source>
</reference>
<evidence type="ECO:0000313" key="1">
    <source>
        <dbReference type="EMBL" id="KAJ3530090.1"/>
    </source>
</evidence>
<proteinExistence type="predicted"/>
<accession>A0ACC1S1M4</accession>
<name>A0ACC1S1M4_9APHY</name>
<sequence>MHAEDAANWKFNKARQNWLVRNIWSDSAVPEKYVAMVKRYLSGMQGGAREAFIKTCETFAVPAAPDSQPNSDAAEHSNADTATSNLKTQRAIALLEILAAPPENSA</sequence>